<organism evidence="2 3">
    <name type="scientific">Melittangium boletus DSM 14713</name>
    <dbReference type="NCBI Taxonomy" id="1294270"/>
    <lineage>
        <taxon>Bacteria</taxon>
        <taxon>Pseudomonadati</taxon>
        <taxon>Myxococcota</taxon>
        <taxon>Myxococcia</taxon>
        <taxon>Myxococcales</taxon>
        <taxon>Cystobacterineae</taxon>
        <taxon>Archangiaceae</taxon>
        <taxon>Melittangium</taxon>
    </lineage>
</organism>
<gene>
    <name evidence="2" type="ORF">MEBOL_000866</name>
</gene>
<keyword evidence="3" id="KW-1185">Reference proteome</keyword>
<dbReference type="EMBL" id="CP022163">
    <property type="protein sequence ID" value="ATB27424.1"/>
    <property type="molecule type" value="Genomic_DNA"/>
</dbReference>
<keyword evidence="1" id="KW-0472">Membrane</keyword>
<sequence>MVCSFRPPRRRMAARRGVSLIEGMVASVVLLIGLVGVFQGIVLASQQNTMANLATHASGIASQTRVALDMMGPDRLLGQTRGVGGYLTAEQCAPDESVTALAGGLETLVPGAEPWRRRCIFDLDAAERDALPANKLLPGYPEEDARRFRRILVWVSRTDEQSLVTVDQVSVVVSWTEMGRRRFLIHHLGFYDSGSFGNSTGVQI</sequence>
<protein>
    <recommendedName>
        <fullName evidence="4">Type IV pilus modification protein PilV</fullName>
    </recommendedName>
</protein>
<keyword evidence="1" id="KW-0812">Transmembrane</keyword>
<dbReference type="KEGG" id="mbd:MEBOL_000866"/>
<feature type="transmembrane region" description="Helical" evidence="1">
    <location>
        <begin position="20"/>
        <end position="42"/>
    </location>
</feature>
<accession>A0A250I6E0</accession>
<dbReference type="Proteomes" id="UP000217289">
    <property type="component" value="Chromosome"/>
</dbReference>
<evidence type="ECO:0008006" key="4">
    <source>
        <dbReference type="Google" id="ProtNLM"/>
    </source>
</evidence>
<dbReference type="InterPro" id="IPR012902">
    <property type="entry name" value="N_methyl_site"/>
</dbReference>
<name>A0A250I6E0_9BACT</name>
<evidence type="ECO:0000313" key="2">
    <source>
        <dbReference type="EMBL" id="ATB27424.1"/>
    </source>
</evidence>
<dbReference type="RefSeq" id="WP_095976227.1">
    <property type="nucleotide sequence ID" value="NZ_CP022163.1"/>
</dbReference>
<evidence type="ECO:0000313" key="3">
    <source>
        <dbReference type="Proteomes" id="UP000217289"/>
    </source>
</evidence>
<proteinExistence type="predicted"/>
<reference evidence="2 3" key="1">
    <citation type="submission" date="2017-06" db="EMBL/GenBank/DDBJ databases">
        <authorList>
            <person name="Kim H.J."/>
            <person name="Triplett B.A."/>
        </authorList>
    </citation>
    <scope>NUCLEOTIDE SEQUENCE [LARGE SCALE GENOMIC DNA]</scope>
    <source>
        <strain evidence="2 3">DSM 14713</strain>
    </source>
</reference>
<evidence type="ECO:0000256" key="1">
    <source>
        <dbReference type="SAM" id="Phobius"/>
    </source>
</evidence>
<dbReference type="PROSITE" id="PS00409">
    <property type="entry name" value="PROKAR_NTER_METHYL"/>
    <property type="match status" value="1"/>
</dbReference>
<dbReference type="AlphaFoldDB" id="A0A250I6E0"/>
<keyword evidence="1" id="KW-1133">Transmembrane helix</keyword>